<dbReference type="SUPFAM" id="SSF52151">
    <property type="entry name" value="FabD/lysophospholipase-like"/>
    <property type="match status" value="1"/>
</dbReference>
<name>A0A2H0LS79_9BACT</name>
<evidence type="ECO:0000256" key="7">
    <source>
        <dbReference type="PIRSR" id="PIRSR000446-1"/>
    </source>
</evidence>
<keyword evidence="3 6" id="KW-0808">Transferase</keyword>
<comment type="catalytic activity">
    <reaction evidence="5 6">
        <text>holo-[ACP] + malonyl-CoA = malonyl-[ACP] + CoA</text>
        <dbReference type="Rhea" id="RHEA:41792"/>
        <dbReference type="Rhea" id="RHEA-COMP:9623"/>
        <dbReference type="Rhea" id="RHEA-COMP:9685"/>
        <dbReference type="ChEBI" id="CHEBI:57287"/>
        <dbReference type="ChEBI" id="CHEBI:57384"/>
        <dbReference type="ChEBI" id="CHEBI:64479"/>
        <dbReference type="ChEBI" id="CHEBI:78449"/>
        <dbReference type="EC" id="2.3.1.39"/>
    </reaction>
</comment>
<dbReference type="PIRSF" id="PIRSF000446">
    <property type="entry name" value="Mct"/>
    <property type="match status" value="1"/>
</dbReference>
<organism evidence="9 10">
    <name type="scientific">Candidatus Abzuiibacterium crystallinum</name>
    <dbReference type="NCBI Taxonomy" id="1974748"/>
    <lineage>
        <taxon>Bacteria</taxon>
        <taxon>Pseudomonadati</taxon>
        <taxon>Candidatus Omnitrophota</taxon>
        <taxon>Candidatus Abzuiibacterium</taxon>
    </lineage>
</organism>
<evidence type="ECO:0000256" key="4">
    <source>
        <dbReference type="ARBA" id="ARBA00023315"/>
    </source>
</evidence>
<protein>
    <recommendedName>
        <fullName evidence="2 6">Malonyl CoA-acyl carrier protein transacylase</fullName>
        <ecNumber evidence="1 6">2.3.1.39</ecNumber>
    </recommendedName>
</protein>
<dbReference type="Gene3D" id="3.30.70.250">
    <property type="entry name" value="Malonyl-CoA ACP transacylase, ACP-binding"/>
    <property type="match status" value="1"/>
</dbReference>
<evidence type="ECO:0000256" key="3">
    <source>
        <dbReference type="ARBA" id="ARBA00022679"/>
    </source>
</evidence>
<comment type="similarity">
    <text evidence="6">Belongs to the fabD family.</text>
</comment>
<dbReference type="SUPFAM" id="SSF55048">
    <property type="entry name" value="Probable ACP-binding domain of malonyl-CoA ACP transacylase"/>
    <property type="match status" value="1"/>
</dbReference>
<evidence type="ECO:0000256" key="2">
    <source>
        <dbReference type="ARBA" id="ARBA00018953"/>
    </source>
</evidence>
<feature type="active site" evidence="7">
    <location>
        <position position="93"/>
    </location>
</feature>
<accession>A0A2H0LS79</accession>
<dbReference type="EC" id="2.3.1.39" evidence="1 6"/>
<dbReference type="AlphaFoldDB" id="A0A2H0LS79"/>
<dbReference type="SMART" id="SM00827">
    <property type="entry name" value="PKS_AT"/>
    <property type="match status" value="1"/>
</dbReference>
<dbReference type="InterPro" id="IPR050858">
    <property type="entry name" value="Mal-CoA-ACP_Trans/PKS_FabD"/>
</dbReference>
<keyword evidence="4 6" id="KW-0012">Acyltransferase</keyword>
<dbReference type="InterPro" id="IPR014043">
    <property type="entry name" value="Acyl_transferase_dom"/>
</dbReference>
<gene>
    <name evidence="9" type="primary">fabD</name>
    <name evidence="9" type="ORF">COV74_01845</name>
</gene>
<proteinExistence type="inferred from homology"/>
<comment type="caution">
    <text evidence="9">The sequence shown here is derived from an EMBL/GenBank/DDBJ whole genome shotgun (WGS) entry which is preliminary data.</text>
</comment>
<dbReference type="InterPro" id="IPR024925">
    <property type="entry name" value="Malonyl_CoA-ACP_transAc"/>
</dbReference>
<evidence type="ECO:0000259" key="8">
    <source>
        <dbReference type="SMART" id="SM00827"/>
    </source>
</evidence>
<feature type="domain" description="Malonyl-CoA:ACP transacylase (MAT)" evidence="8">
    <location>
        <begin position="7"/>
        <end position="293"/>
    </location>
</feature>
<evidence type="ECO:0000256" key="1">
    <source>
        <dbReference type="ARBA" id="ARBA00013258"/>
    </source>
</evidence>
<dbReference type="NCBIfam" id="TIGR00128">
    <property type="entry name" value="fabD"/>
    <property type="match status" value="1"/>
</dbReference>
<dbReference type="PANTHER" id="PTHR42681">
    <property type="entry name" value="MALONYL-COA-ACYL CARRIER PROTEIN TRANSACYLASE, MITOCHONDRIAL"/>
    <property type="match status" value="1"/>
</dbReference>
<evidence type="ECO:0000256" key="5">
    <source>
        <dbReference type="ARBA" id="ARBA00048462"/>
    </source>
</evidence>
<dbReference type="Pfam" id="PF00698">
    <property type="entry name" value="Acyl_transf_1"/>
    <property type="match status" value="1"/>
</dbReference>
<dbReference type="EMBL" id="PCVY01000016">
    <property type="protein sequence ID" value="PIQ87290.1"/>
    <property type="molecule type" value="Genomic_DNA"/>
</dbReference>
<evidence type="ECO:0000313" key="9">
    <source>
        <dbReference type="EMBL" id="PIQ87290.1"/>
    </source>
</evidence>
<dbReference type="GO" id="GO:0006633">
    <property type="term" value="P:fatty acid biosynthetic process"/>
    <property type="evidence" value="ECO:0007669"/>
    <property type="project" value="TreeGrafter"/>
</dbReference>
<dbReference type="InterPro" id="IPR004410">
    <property type="entry name" value="Malonyl_CoA-ACP_transAc_FabD"/>
</dbReference>
<dbReference type="InterPro" id="IPR016035">
    <property type="entry name" value="Acyl_Trfase/lysoPLipase"/>
</dbReference>
<dbReference type="InterPro" id="IPR016036">
    <property type="entry name" value="Malonyl_transacylase_ACP-bd"/>
</dbReference>
<dbReference type="Proteomes" id="UP000230859">
    <property type="component" value="Unassembled WGS sequence"/>
</dbReference>
<dbReference type="InterPro" id="IPR001227">
    <property type="entry name" value="Ac_transferase_dom_sf"/>
</dbReference>
<evidence type="ECO:0000313" key="10">
    <source>
        <dbReference type="Proteomes" id="UP000230859"/>
    </source>
</evidence>
<sequence>MLKTACLFPGQGAQYVGMGKSLYENCPEAKEMFVRADQILGLSLSNICFNGPEERLTDTANAQAAIFVTSMAAWAVLKARLPQFAPMAVSGLSLGEFTALVAAESLSFEEGLKLVRKRGELMTEAARENPGTMASLLGLTAEQCQQICDKSGAGIANINSPTQIVISGTLETVQKACRLAEKQNGKAMMLKVSGAFHSKLMASAQQGLKDALNSVTLKSPKVKFVPNVLGTYIQDPAQIKLRLYEQVTSSVQWVKTMETLNQDSIEQVLEIGPGKVLKGLAKRNQLTASVINIETDNDIQQLVKELEGKVC</sequence>
<reference evidence="9 10" key="1">
    <citation type="submission" date="2017-09" db="EMBL/GenBank/DDBJ databases">
        <title>Depth-based differentiation of microbial function through sediment-hosted aquifers and enrichment of novel symbionts in the deep terrestrial subsurface.</title>
        <authorList>
            <person name="Probst A.J."/>
            <person name="Ladd B."/>
            <person name="Jarett J.K."/>
            <person name="Geller-Mcgrath D.E."/>
            <person name="Sieber C.M."/>
            <person name="Emerson J.B."/>
            <person name="Anantharaman K."/>
            <person name="Thomas B.C."/>
            <person name="Malmstrom R."/>
            <person name="Stieglmeier M."/>
            <person name="Klingl A."/>
            <person name="Woyke T."/>
            <person name="Ryan C.M."/>
            <person name="Banfield J.F."/>
        </authorList>
    </citation>
    <scope>NUCLEOTIDE SEQUENCE [LARGE SCALE GENOMIC DNA]</scope>
    <source>
        <strain evidence="9">CG11_big_fil_rev_8_21_14_0_20_45_26</strain>
    </source>
</reference>
<dbReference type="PANTHER" id="PTHR42681:SF1">
    <property type="entry name" value="MALONYL-COA-ACYL CARRIER PROTEIN TRANSACYLASE, MITOCHONDRIAL"/>
    <property type="match status" value="1"/>
</dbReference>
<dbReference type="GO" id="GO:0004314">
    <property type="term" value="F:[acyl-carrier-protein] S-malonyltransferase activity"/>
    <property type="evidence" value="ECO:0007669"/>
    <property type="project" value="UniProtKB-EC"/>
</dbReference>
<evidence type="ECO:0000256" key="6">
    <source>
        <dbReference type="PIRNR" id="PIRNR000446"/>
    </source>
</evidence>
<dbReference type="Gene3D" id="3.40.366.10">
    <property type="entry name" value="Malonyl-Coenzyme A Acyl Carrier Protein, domain 2"/>
    <property type="match status" value="1"/>
</dbReference>
<feature type="active site" evidence="7">
    <location>
        <position position="197"/>
    </location>
</feature>
<dbReference type="GO" id="GO:0005829">
    <property type="term" value="C:cytosol"/>
    <property type="evidence" value="ECO:0007669"/>
    <property type="project" value="TreeGrafter"/>
</dbReference>